<feature type="region of interest" description="Disordered" evidence="1">
    <location>
        <begin position="174"/>
        <end position="193"/>
    </location>
</feature>
<evidence type="ECO:0000256" key="1">
    <source>
        <dbReference type="SAM" id="MobiDB-lite"/>
    </source>
</evidence>
<protein>
    <submittedName>
        <fullName evidence="2">Uncharacterized protein</fullName>
    </submittedName>
</protein>
<dbReference type="InterPro" id="IPR013783">
    <property type="entry name" value="Ig-like_fold"/>
</dbReference>
<evidence type="ECO:0000313" key="2">
    <source>
        <dbReference type="EMBL" id="KAL1584651.1"/>
    </source>
</evidence>
<gene>
    <name evidence="2" type="ORF">WHR41_06849</name>
</gene>
<keyword evidence="3" id="KW-1185">Reference proteome</keyword>
<dbReference type="EMBL" id="JAAQHG020000024">
    <property type="protein sequence ID" value="KAL1584651.1"/>
    <property type="molecule type" value="Genomic_DNA"/>
</dbReference>
<name>A0AB34KLF4_9PEZI</name>
<comment type="caution">
    <text evidence="2">The sequence shown here is derived from an EMBL/GenBank/DDBJ whole genome shotgun (WGS) entry which is preliminary data.</text>
</comment>
<feature type="region of interest" description="Disordered" evidence="1">
    <location>
        <begin position="305"/>
        <end position="326"/>
    </location>
</feature>
<dbReference type="PANTHER" id="PTHR40625">
    <property type="entry name" value="GTP-BINDING PROTEIN ESDC-RELATED"/>
    <property type="match status" value="1"/>
</dbReference>
<dbReference type="GeneID" id="96008292"/>
<feature type="region of interest" description="Disordered" evidence="1">
    <location>
        <begin position="343"/>
        <end position="362"/>
    </location>
</feature>
<dbReference type="Gene3D" id="2.60.40.10">
    <property type="entry name" value="Immunoglobulins"/>
    <property type="match status" value="1"/>
</dbReference>
<sequence>MDPETLVTFAFRAPQDVRRVELLGSWDNFSRPYAMFHDRRRGHGFWTGCFEFQNIIFDGSQVDYTRPRNGGLKQGGTYWYYFRLDDGVEAYDDLRECTADCPLMPGQVVNVIDVPREIVEPQKMQRSMSVDLVGTLAQQSSLQTMDPKAKFQALDPPPVSKVHERCISDFALGGRLEGRHPTPPKEESPWPLVSEEPQIKSPTKKMFGTIGSLQRRGMSLTGSLRSMAGRAAMRARVRHEATTYEASLIDEAAERASIHPARSSGHDTSRPPTRRPLADVTIPPTNINDNSTGAFQTFSQVIAIPTPSASPTKPSRSPSHAADADAASIGPQSIRNIQFLSSSPDQRPRLYSLHDPDRHCHALNQSENDHQQRQQQNQHPSPALALASPTFSDATVSTAAGDELATATPAGVEDEVAARWGRAMREYECEAYRLPEPEDPVWTPKAAGGGGAGMAEAIFSELGYLGGSIQ</sequence>
<feature type="compositionally biased region" description="Basic and acidic residues" evidence="1">
    <location>
        <begin position="176"/>
        <end position="188"/>
    </location>
</feature>
<reference evidence="2 3" key="1">
    <citation type="journal article" date="2020" name="Microbiol. Resour. Announc.">
        <title>Draft Genome Sequence of a Cladosporium Species Isolated from the Mesophotic Ascidian Didemnum maculosum.</title>
        <authorList>
            <person name="Gioti A."/>
            <person name="Siaperas R."/>
            <person name="Nikolaivits E."/>
            <person name="Le Goff G."/>
            <person name="Ouazzani J."/>
            <person name="Kotoulas G."/>
            <person name="Topakas E."/>
        </authorList>
    </citation>
    <scope>NUCLEOTIDE SEQUENCE [LARGE SCALE GENOMIC DNA]</scope>
    <source>
        <strain evidence="2 3">TM138-S3</strain>
    </source>
</reference>
<feature type="compositionally biased region" description="Basic and acidic residues" evidence="1">
    <location>
        <begin position="346"/>
        <end position="360"/>
    </location>
</feature>
<accession>A0AB34KLF4</accession>
<organism evidence="2 3">
    <name type="scientific">Cladosporium halotolerans</name>
    <dbReference type="NCBI Taxonomy" id="1052096"/>
    <lineage>
        <taxon>Eukaryota</taxon>
        <taxon>Fungi</taxon>
        <taxon>Dikarya</taxon>
        <taxon>Ascomycota</taxon>
        <taxon>Pezizomycotina</taxon>
        <taxon>Dothideomycetes</taxon>
        <taxon>Dothideomycetidae</taxon>
        <taxon>Cladosporiales</taxon>
        <taxon>Cladosporiaceae</taxon>
        <taxon>Cladosporium</taxon>
    </lineage>
</organism>
<feature type="region of interest" description="Disordered" evidence="1">
    <location>
        <begin position="255"/>
        <end position="285"/>
    </location>
</feature>
<proteinExistence type="predicted"/>
<dbReference type="RefSeq" id="XP_069227757.1">
    <property type="nucleotide sequence ID" value="XM_069375454.1"/>
</dbReference>
<dbReference type="Proteomes" id="UP000803884">
    <property type="component" value="Unassembled WGS sequence"/>
</dbReference>
<feature type="compositionally biased region" description="Polar residues" evidence="1">
    <location>
        <begin position="307"/>
        <end position="318"/>
    </location>
</feature>
<dbReference type="PANTHER" id="PTHR40625:SF1">
    <property type="entry name" value="AMP-ACTIVATED PROTEIN KINASE GLYCOGEN-BINDING DOMAIN-CONTAINING PROTEIN"/>
    <property type="match status" value="1"/>
</dbReference>
<dbReference type="AlphaFoldDB" id="A0AB34KLF4"/>
<evidence type="ECO:0000313" key="3">
    <source>
        <dbReference type="Proteomes" id="UP000803884"/>
    </source>
</evidence>